<name>A0ABV2SP28_9GAMM</name>
<keyword evidence="2 4" id="KW-0732">Signal</keyword>
<evidence type="ECO:0000256" key="2">
    <source>
        <dbReference type="ARBA" id="ARBA00022729"/>
    </source>
</evidence>
<organism evidence="6 7">
    <name type="scientific">Endozoicomonas lisbonensis</name>
    <dbReference type="NCBI Taxonomy" id="3120522"/>
    <lineage>
        <taxon>Bacteria</taxon>
        <taxon>Pseudomonadati</taxon>
        <taxon>Pseudomonadota</taxon>
        <taxon>Gammaproteobacteria</taxon>
        <taxon>Oceanospirillales</taxon>
        <taxon>Endozoicomonadaceae</taxon>
        <taxon>Endozoicomonas</taxon>
    </lineage>
</organism>
<feature type="chain" id="PRO_5045846987" evidence="4">
    <location>
        <begin position="23"/>
        <end position="390"/>
    </location>
</feature>
<keyword evidence="3" id="KW-0472">Membrane</keyword>
<dbReference type="InterPro" id="IPR050298">
    <property type="entry name" value="Gram-neg_bact_OMP"/>
</dbReference>
<comment type="subcellular location">
    <subcellularLocation>
        <location evidence="1">Cell outer membrane</location>
        <topology evidence="1">Multi-pass membrane protein</topology>
    </subcellularLocation>
</comment>
<evidence type="ECO:0000256" key="3">
    <source>
        <dbReference type="ARBA" id="ARBA00023136"/>
    </source>
</evidence>
<dbReference type="Proteomes" id="UP001549366">
    <property type="component" value="Unassembled WGS sequence"/>
</dbReference>
<feature type="domain" description="Porin" evidence="5">
    <location>
        <begin position="14"/>
        <end position="358"/>
    </location>
</feature>
<dbReference type="RefSeq" id="WP_354016526.1">
    <property type="nucleotide sequence ID" value="NZ_JBEWTB010000002.1"/>
</dbReference>
<sequence>MFKKTLLASSVFAAIAAIPAVANESSADDKYGHDLYGVIAVQLANRDYKEDNKNSGFQINNETRLGWRGHARFDSLPEHTKFIWQVETGYVDPSFSNRSGSYFGERDTFVGFDSERFGLVRAGRVLTPLYELVDWPGSNPGLGDVWDWGGTIGGVKHNDRQSDTIRWDTMELWTGFTLDLAAGAGNDRSDSTGSEKSKNNYWHGGAAHQRFDLGSGNWIQLDLAYEMNYNTRSVAKQVGADDDDPGITNYWDNKAWLVGVQGGLGPVGYFAQYRRAEAETEEANSSTVKEKQDSYTTGLMYNFGANNKWQAKVAYAKNNELKVGSTKQNNTDDKVWSAQLLYQVDSNAVVYARYRDVKMGDAYKMRASDVDPRWKSDSFKEASVGIEYWF</sequence>
<evidence type="ECO:0000313" key="6">
    <source>
        <dbReference type="EMBL" id="MET4759512.1"/>
    </source>
</evidence>
<evidence type="ECO:0000256" key="1">
    <source>
        <dbReference type="ARBA" id="ARBA00004571"/>
    </source>
</evidence>
<gene>
    <name evidence="6" type="ORF">V5J35_004704</name>
</gene>
<reference evidence="6 7" key="1">
    <citation type="submission" date="2024-06" db="EMBL/GenBank/DDBJ databases">
        <title>Genomic Encyclopedia of Type Strains, Phase V (KMG-V): Genome sequencing to study the core and pangenomes of soil and plant-associated prokaryotes.</title>
        <authorList>
            <person name="Whitman W."/>
        </authorList>
    </citation>
    <scope>NUCLEOTIDE SEQUENCE [LARGE SCALE GENOMIC DNA]</scope>
    <source>
        <strain evidence="6 7">NE40</strain>
    </source>
</reference>
<dbReference type="EMBL" id="JBEWTB010000002">
    <property type="protein sequence ID" value="MET4759512.1"/>
    <property type="molecule type" value="Genomic_DNA"/>
</dbReference>
<dbReference type="PANTHER" id="PTHR34501:SF2">
    <property type="entry name" value="OUTER MEMBRANE PORIN F-RELATED"/>
    <property type="match status" value="1"/>
</dbReference>
<evidence type="ECO:0000256" key="4">
    <source>
        <dbReference type="SAM" id="SignalP"/>
    </source>
</evidence>
<comment type="caution">
    <text evidence="6">The sequence shown here is derived from an EMBL/GenBank/DDBJ whole genome shotgun (WGS) entry which is preliminary data.</text>
</comment>
<keyword evidence="7" id="KW-1185">Reference proteome</keyword>
<dbReference type="InterPro" id="IPR023614">
    <property type="entry name" value="Porin_dom_sf"/>
</dbReference>
<protein>
    <submittedName>
        <fullName evidence="6">Porin</fullName>
    </submittedName>
</protein>
<evidence type="ECO:0000259" key="5">
    <source>
        <dbReference type="Pfam" id="PF13609"/>
    </source>
</evidence>
<feature type="signal peptide" evidence="4">
    <location>
        <begin position="1"/>
        <end position="22"/>
    </location>
</feature>
<dbReference type="SUPFAM" id="SSF56935">
    <property type="entry name" value="Porins"/>
    <property type="match status" value="1"/>
</dbReference>
<dbReference type="InterPro" id="IPR033900">
    <property type="entry name" value="Gram_neg_porin_domain"/>
</dbReference>
<dbReference type="PANTHER" id="PTHR34501">
    <property type="entry name" value="PROTEIN YDDL-RELATED"/>
    <property type="match status" value="1"/>
</dbReference>
<accession>A0ABV2SP28</accession>
<evidence type="ECO:0000313" key="7">
    <source>
        <dbReference type="Proteomes" id="UP001549366"/>
    </source>
</evidence>
<proteinExistence type="predicted"/>
<dbReference type="Pfam" id="PF13609">
    <property type="entry name" value="Porin_4"/>
    <property type="match status" value="1"/>
</dbReference>
<dbReference type="CDD" id="cd00342">
    <property type="entry name" value="gram_neg_porins"/>
    <property type="match status" value="1"/>
</dbReference>
<dbReference type="Gene3D" id="2.40.160.10">
    <property type="entry name" value="Porin"/>
    <property type="match status" value="1"/>
</dbReference>